<gene>
    <name evidence="8" type="ORF">CVIRNUC_005699</name>
</gene>
<feature type="region of interest" description="Disordered" evidence="6">
    <location>
        <begin position="53"/>
        <end position="234"/>
    </location>
</feature>
<dbReference type="InterPro" id="IPR036872">
    <property type="entry name" value="CH_dom_sf"/>
</dbReference>
<dbReference type="FunFam" id="1.10.418.10:FF:000010">
    <property type="entry name" value="Plastin-3 isoform 1"/>
    <property type="match status" value="1"/>
</dbReference>
<dbReference type="GO" id="GO:0005884">
    <property type="term" value="C:actin filament"/>
    <property type="evidence" value="ECO:0007669"/>
    <property type="project" value="TreeGrafter"/>
</dbReference>
<dbReference type="CDD" id="cd21220">
    <property type="entry name" value="CH_PLS_FIM_rpt4"/>
    <property type="match status" value="1"/>
</dbReference>
<evidence type="ECO:0000256" key="1">
    <source>
        <dbReference type="ARBA" id="ARBA00011385"/>
    </source>
</evidence>
<dbReference type="PANTHER" id="PTHR19961:SF18">
    <property type="entry name" value="FI19014P1"/>
    <property type="match status" value="1"/>
</dbReference>
<dbReference type="PROSITE" id="PS50021">
    <property type="entry name" value="CH"/>
    <property type="match status" value="3"/>
</dbReference>
<feature type="region of interest" description="Disordered" evidence="6">
    <location>
        <begin position="828"/>
        <end position="847"/>
    </location>
</feature>
<comment type="subunit">
    <text evidence="1">Interacts with F-actin.</text>
</comment>
<keyword evidence="9" id="KW-1185">Reference proteome</keyword>
<dbReference type="SMART" id="SM00033">
    <property type="entry name" value="CH"/>
    <property type="match status" value="4"/>
</dbReference>
<dbReference type="GO" id="GO:0005737">
    <property type="term" value="C:cytoplasm"/>
    <property type="evidence" value="ECO:0007669"/>
    <property type="project" value="TreeGrafter"/>
</dbReference>
<dbReference type="GO" id="GO:0051017">
    <property type="term" value="P:actin filament bundle assembly"/>
    <property type="evidence" value="ECO:0007669"/>
    <property type="project" value="InterPro"/>
</dbReference>
<evidence type="ECO:0000259" key="7">
    <source>
        <dbReference type="PROSITE" id="PS50021"/>
    </source>
</evidence>
<dbReference type="Pfam" id="PF00307">
    <property type="entry name" value="CH"/>
    <property type="match status" value="4"/>
</dbReference>
<feature type="compositionally biased region" description="Low complexity" evidence="6">
    <location>
        <begin position="129"/>
        <end position="146"/>
    </location>
</feature>
<keyword evidence="5" id="KW-0009">Actin-binding</keyword>
<feature type="region of interest" description="Disordered" evidence="6">
    <location>
        <begin position="247"/>
        <end position="295"/>
    </location>
</feature>
<dbReference type="CDD" id="cd21219">
    <property type="entry name" value="CH_PLS_FIM_rpt3"/>
    <property type="match status" value="1"/>
</dbReference>
<evidence type="ECO:0000256" key="5">
    <source>
        <dbReference type="ARBA" id="ARBA00023203"/>
    </source>
</evidence>
<dbReference type="InterPro" id="IPR001715">
    <property type="entry name" value="CH_dom"/>
</dbReference>
<feature type="compositionally biased region" description="Low complexity" evidence="6">
    <location>
        <begin position="828"/>
        <end position="839"/>
    </location>
</feature>
<reference evidence="8 9" key="1">
    <citation type="submission" date="2023-10" db="EMBL/GenBank/DDBJ databases">
        <authorList>
            <person name="Maclean D."/>
            <person name="Macfadyen A."/>
        </authorList>
    </citation>
    <scope>NUCLEOTIDE SEQUENCE [LARGE SCALE GENOMIC DNA]</scope>
</reference>
<feature type="compositionally biased region" description="Low complexity" evidence="6">
    <location>
        <begin position="270"/>
        <end position="284"/>
    </location>
</feature>
<feature type="domain" description="Calponin-homology (CH)" evidence="7">
    <location>
        <begin position="590"/>
        <end position="701"/>
    </location>
</feature>
<feature type="domain" description="Calponin-homology (CH)" evidence="7">
    <location>
        <begin position="306"/>
        <end position="427"/>
    </location>
</feature>
<evidence type="ECO:0000313" key="8">
    <source>
        <dbReference type="EMBL" id="CAK0782461.1"/>
    </source>
</evidence>
<keyword evidence="4" id="KW-0106">Calcium</keyword>
<feature type="compositionally biased region" description="Low complexity" evidence="6">
    <location>
        <begin position="167"/>
        <end position="201"/>
    </location>
</feature>
<dbReference type="GO" id="GO:0046872">
    <property type="term" value="F:metal ion binding"/>
    <property type="evidence" value="ECO:0007669"/>
    <property type="project" value="UniProtKB-KW"/>
</dbReference>
<dbReference type="PANTHER" id="PTHR19961">
    <property type="entry name" value="FIMBRIN/PLASTIN"/>
    <property type="match status" value="1"/>
</dbReference>
<evidence type="ECO:0000313" key="9">
    <source>
        <dbReference type="Proteomes" id="UP001314263"/>
    </source>
</evidence>
<keyword evidence="2" id="KW-0479">Metal-binding</keyword>
<comment type="caution">
    <text evidence="8">The sequence shown here is derived from an EMBL/GenBank/DDBJ whole genome shotgun (WGS) entry which is preliminary data.</text>
</comment>
<evidence type="ECO:0000256" key="4">
    <source>
        <dbReference type="ARBA" id="ARBA00022837"/>
    </source>
</evidence>
<dbReference type="GO" id="GO:0032432">
    <property type="term" value="C:actin filament bundle"/>
    <property type="evidence" value="ECO:0007669"/>
    <property type="project" value="TreeGrafter"/>
</dbReference>
<dbReference type="EMBL" id="CAUYUE010000007">
    <property type="protein sequence ID" value="CAK0782461.1"/>
    <property type="molecule type" value="Genomic_DNA"/>
</dbReference>
<dbReference type="SUPFAM" id="SSF47576">
    <property type="entry name" value="Calponin-homology domain, CH-domain"/>
    <property type="match status" value="1"/>
</dbReference>
<evidence type="ECO:0000256" key="6">
    <source>
        <dbReference type="SAM" id="MobiDB-lite"/>
    </source>
</evidence>
<feature type="compositionally biased region" description="Basic and acidic residues" evidence="6">
    <location>
        <begin position="53"/>
        <end position="66"/>
    </location>
</feature>
<dbReference type="GO" id="GO:0051015">
    <property type="term" value="F:actin filament binding"/>
    <property type="evidence" value="ECO:0007669"/>
    <property type="project" value="InterPro"/>
</dbReference>
<dbReference type="Gene3D" id="1.10.418.10">
    <property type="entry name" value="Calponin-like domain"/>
    <property type="match status" value="4"/>
</dbReference>
<dbReference type="GO" id="GO:0051639">
    <property type="term" value="P:actin filament network formation"/>
    <property type="evidence" value="ECO:0007669"/>
    <property type="project" value="TreeGrafter"/>
</dbReference>
<organism evidence="8 9">
    <name type="scientific">Coccomyxa viridis</name>
    <dbReference type="NCBI Taxonomy" id="1274662"/>
    <lineage>
        <taxon>Eukaryota</taxon>
        <taxon>Viridiplantae</taxon>
        <taxon>Chlorophyta</taxon>
        <taxon>core chlorophytes</taxon>
        <taxon>Trebouxiophyceae</taxon>
        <taxon>Trebouxiophyceae incertae sedis</taxon>
        <taxon>Coccomyxaceae</taxon>
        <taxon>Coccomyxa</taxon>
    </lineage>
</organism>
<accession>A0AAV1I529</accession>
<feature type="domain" description="Calponin-homology (CH)" evidence="7">
    <location>
        <begin position="718"/>
        <end position="826"/>
    </location>
</feature>
<name>A0AAV1I529_9CHLO</name>
<dbReference type="Proteomes" id="UP001314263">
    <property type="component" value="Unassembled WGS sequence"/>
</dbReference>
<protein>
    <recommendedName>
        <fullName evidence="7">Calponin-homology (CH) domain-containing protein</fullName>
    </recommendedName>
</protein>
<feature type="compositionally biased region" description="Basic and acidic residues" evidence="6">
    <location>
        <begin position="218"/>
        <end position="228"/>
    </location>
</feature>
<sequence>MATDRIRALGDRLWGSFTAAAGGTSPENQELEDDGLEMQVHEKEDVELDVLNPKEREAAASEDQGHIVDLSALPEKKDVRKGRKGKLQTSAGIADGEAGQQQQGQVPPAHTRADAAKWTLVSRLSSRLAGAQSAQPAQAGSASGQSTPSNLERAVLLLEAETESINSDSKVSAVISAASSPSQPAGGSEAEGGEPNSSAASDRGPEQEASIAAGVKEQPGEQKEHLSDRAGSTDLDAHRTALRRLNLAGSQGGSAGGSDSVDEGPRTPPASSAAARADTKASSSPNSPAGDVLDRLLPLPCEEPGRKEMHYYATCINHRLRGDPTLSHVLPLQPDPAVIADACRDGILLCKLLNSCVPDTIDERALNVPAEAAKELAPKEALQNSNLCIHAASALGCAVSAVTAQDILEGSQDAVKCCVWEFIKLGALKDVSVKAVPETVVLQRPEEDVSRLLNVPAEQLLLRWVAHHIGAAGAAWEAWLPLKDMGPDLADCTALGCLLAQLEPQTASVINLRETDLVARAGMVLEAAAMLTGEPLPPARSLAEGDADMVMMLLASLFRARHGLQGAAAEREGQMTQFAQWLEEYDVQDSREERTFRVWLLSLLRNEVHIQNLAESLRDGWVLLRVLDTIAPGCVRWQAAHRPPFKPLLRQPKSIENCNQVVGITRRVLALPLVNIGGIDILNGQHKLLLAILWQLMRYNIRGLLQSVSGRGRHITDAELDRQILTWAKQRLEAAGKRRRISSFHDSSLSSGLPLVDLLSAVEPRCINLAMVTPGGSVPEREMNAKYVISIARKLGCSIFLLWEDIVEVNAKMILVFVASLMLHTMQKSQQSSPSSSPESAKEPGTP</sequence>
<evidence type="ECO:0000256" key="2">
    <source>
        <dbReference type="ARBA" id="ARBA00022723"/>
    </source>
</evidence>
<evidence type="ECO:0000256" key="3">
    <source>
        <dbReference type="ARBA" id="ARBA00022737"/>
    </source>
</evidence>
<dbReference type="InterPro" id="IPR039959">
    <property type="entry name" value="Fimbrin/Plastin"/>
</dbReference>
<keyword evidence="3" id="KW-0677">Repeat</keyword>
<proteinExistence type="predicted"/>
<dbReference type="AlphaFoldDB" id="A0AAV1I529"/>